<protein>
    <submittedName>
        <fullName evidence="2">Uncharacterized protein</fullName>
    </submittedName>
</protein>
<accession>A0ABR2JYJ3</accession>
<evidence type="ECO:0000256" key="1">
    <source>
        <dbReference type="SAM" id="MobiDB-lite"/>
    </source>
</evidence>
<feature type="region of interest" description="Disordered" evidence="1">
    <location>
        <begin position="1"/>
        <end position="25"/>
    </location>
</feature>
<sequence>MEAENQQQNSQQVHRQQIPNKVISPEQRQINLSIMSDPSLLLYNSIMEGKNEMTYKVKLFYSTGASQTVPLRDEQK</sequence>
<comment type="caution">
    <text evidence="2">The sequence shown here is derived from an EMBL/GenBank/DDBJ whole genome shotgun (WGS) entry which is preliminary data.</text>
</comment>
<evidence type="ECO:0000313" key="3">
    <source>
        <dbReference type="Proteomes" id="UP001470230"/>
    </source>
</evidence>
<dbReference type="Proteomes" id="UP001470230">
    <property type="component" value="Unassembled WGS sequence"/>
</dbReference>
<gene>
    <name evidence="2" type="ORF">M9Y10_043018</name>
</gene>
<feature type="compositionally biased region" description="Low complexity" evidence="1">
    <location>
        <begin position="1"/>
        <end position="17"/>
    </location>
</feature>
<reference evidence="2 3" key="1">
    <citation type="submission" date="2024-04" db="EMBL/GenBank/DDBJ databases">
        <title>Tritrichomonas musculus Genome.</title>
        <authorList>
            <person name="Alves-Ferreira E."/>
            <person name="Grigg M."/>
            <person name="Lorenzi H."/>
            <person name="Galac M."/>
        </authorList>
    </citation>
    <scope>NUCLEOTIDE SEQUENCE [LARGE SCALE GENOMIC DNA]</scope>
    <source>
        <strain evidence="2 3">EAF2021</strain>
    </source>
</reference>
<name>A0ABR2JYJ3_9EUKA</name>
<dbReference type="EMBL" id="JAPFFF010000008">
    <property type="protein sequence ID" value="KAK8883916.1"/>
    <property type="molecule type" value="Genomic_DNA"/>
</dbReference>
<proteinExistence type="predicted"/>
<evidence type="ECO:0000313" key="2">
    <source>
        <dbReference type="EMBL" id="KAK8883916.1"/>
    </source>
</evidence>
<keyword evidence="3" id="KW-1185">Reference proteome</keyword>
<organism evidence="2 3">
    <name type="scientific">Tritrichomonas musculus</name>
    <dbReference type="NCBI Taxonomy" id="1915356"/>
    <lineage>
        <taxon>Eukaryota</taxon>
        <taxon>Metamonada</taxon>
        <taxon>Parabasalia</taxon>
        <taxon>Tritrichomonadida</taxon>
        <taxon>Tritrichomonadidae</taxon>
        <taxon>Tritrichomonas</taxon>
    </lineage>
</organism>